<dbReference type="RefSeq" id="WP_183773484.1">
    <property type="nucleotide sequence ID" value="NZ_CAWVEG010000020.1"/>
</dbReference>
<feature type="transmembrane region" description="Helical" evidence="7">
    <location>
        <begin position="235"/>
        <end position="257"/>
    </location>
</feature>
<organism evidence="10 11">
    <name type="scientific">Catenibacillus scindens</name>
    <dbReference type="NCBI Taxonomy" id="673271"/>
    <lineage>
        <taxon>Bacteria</taxon>
        <taxon>Bacillati</taxon>
        <taxon>Bacillota</taxon>
        <taxon>Clostridia</taxon>
        <taxon>Lachnospirales</taxon>
        <taxon>Lachnospiraceae</taxon>
        <taxon>Catenibacillus</taxon>
    </lineage>
</organism>
<evidence type="ECO:0000256" key="4">
    <source>
        <dbReference type="ARBA" id="ARBA00022692"/>
    </source>
</evidence>
<reference evidence="10 11" key="1">
    <citation type="submission" date="2020-08" db="EMBL/GenBank/DDBJ databases">
        <title>Genomic Encyclopedia of Type Strains, Phase IV (KMG-IV): sequencing the most valuable type-strain genomes for metagenomic binning, comparative biology and taxonomic classification.</title>
        <authorList>
            <person name="Goeker M."/>
        </authorList>
    </citation>
    <scope>NUCLEOTIDE SEQUENCE [LARGE SCALE GENOMIC DNA]</scope>
    <source>
        <strain evidence="10 11">DSM 106146</strain>
    </source>
</reference>
<dbReference type="GO" id="GO:0005886">
    <property type="term" value="C:plasma membrane"/>
    <property type="evidence" value="ECO:0007669"/>
    <property type="project" value="UniProtKB-SubCell"/>
</dbReference>
<dbReference type="AlphaFoldDB" id="A0A7W8HAY4"/>
<feature type="transmembrane region" description="Helical" evidence="7">
    <location>
        <begin position="69"/>
        <end position="87"/>
    </location>
</feature>
<dbReference type="Pfam" id="PF07690">
    <property type="entry name" value="MFS_1"/>
    <property type="match status" value="1"/>
</dbReference>
<evidence type="ECO:0000256" key="6">
    <source>
        <dbReference type="ARBA" id="ARBA00023136"/>
    </source>
</evidence>
<evidence type="ECO:0000259" key="9">
    <source>
        <dbReference type="PROSITE" id="PS50850"/>
    </source>
</evidence>
<evidence type="ECO:0000256" key="2">
    <source>
        <dbReference type="ARBA" id="ARBA00022448"/>
    </source>
</evidence>
<keyword evidence="4 7" id="KW-0812">Transmembrane</keyword>
<dbReference type="InterPro" id="IPR011701">
    <property type="entry name" value="MFS"/>
</dbReference>
<dbReference type="InterPro" id="IPR036259">
    <property type="entry name" value="MFS_trans_sf"/>
</dbReference>
<keyword evidence="5 7" id="KW-1133">Transmembrane helix</keyword>
<protein>
    <submittedName>
        <fullName evidence="10">MFS family permease</fullName>
    </submittedName>
</protein>
<keyword evidence="8" id="KW-0732">Signal</keyword>
<feature type="transmembrane region" description="Helical" evidence="7">
    <location>
        <begin position="361"/>
        <end position="380"/>
    </location>
</feature>
<feature type="signal peptide" evidence="8">
    <location>
        <begin position="1"/>
        <end position="25"/>
    </location>
</feature>
<keyword evidence="3" id="KW-1003">Cell membrane</keyword>
<gene>
    <name evidence="10" type="ORF">HNP82_001791</name>
</gene>
<comment type="subcellular location">
    <subcellularLocation>
        <location evidence="1">Cell membrane</location>
        <topology evidence="1">Multi-pass membrane protein</topology>
    </subcellularLocation>
</comment>
<keyword evidence="6 7" id="KW-0472">Membrane</keyword>
<evidence type="ECO:0000256" key="1">
    <source>
        <dbReference type="ARBA" id="ARBA00004651"/>
    </source>
</evidence>
<keyword evidence="2" id="KW-0813">Transport</keyword>
<dbReference type="EMBL" id="JACHFW010000006">
    <property type="protein sequence ID" value="MBB5264663.1"/>
    <property type="molecule type" value="Genomic_DNA"/>
</dbReference>
<evidence type="ECO:0000256" key="7">
    <source>
        <dbReference type="SAM" id="Phobius"/>
    </source>
</evidence>
<dbReference type="PANTHER" id="PTHR23517">
    <property type="entry name" value="RESISTANCE PROTEIN MDTM, PUTATIVE-RELATED-RELATED"/>
    <property type="match status" value="1"/>
</dbReference>
<dbReference type="Proteomes" id="UP000543642">
    <property type="component" value="Unassembled WGS sequence"/>
</dbReference>
<feature type="transmembrane region" description="Helical" evidence="7">
    <location>
        <begin position="198"/>
        <end position="215"/>
    </location>
</feature>
<feature type="transmembrane region" description="Helical" evidence="7">
    <location>
        <begin position="35"/>
        <end position="57"/>
    </location>
</feature>
<dbReference type="Gene3D" id="1.20.1250.20">
    <property type="entry name" value="MFS general substrate transporter like domains"/>
    <property type="match status" value="1"/>
</dbReference>
<feature type="transmembrane region" description="Helical" evidence="7">
    <location>
        <begin position="129"/>
        <end position="150"/>
    </location>
</feature>
<evidence type="ECO:0000256" key="3">
    <source>
        <dbReference type="ARBA" id="ARBA00022475"/>
    </source>
</evidence>
<feature type="transmembrane region" description="Helical" evidence="7">
    <location>
        <begin position="292"/>
        <end position="315"/>
    </location>
</feature>
<feature type="transmembrane region" description="Helical" evidence="7">
    <location>
        <begin position="269"/>
        <end position="286"/>
    </location>
</feature>
<feature type="transmembrane region" description="Helical" evidence="7">
    <location>
        <begin position="93"/>
        <end position="117"/>
    </location>
</feature>
<evidence type="ECO:0000256" key="5">
    <source>
        <dbReference type="ARBA" id="ARBA00022989"/>
    </source>
</evidence>
<proteinExistence type="predicted"/>
<evidence type="ECO:0000313" key="10">
    <source>
        <dbReference type="EMBL" id="MBB5264663.1"/>
    </source>
</evidence>
<dbReference type="PROSITE" id="PS50850">
    <property type="entry name" value="MFS"/>
    <property type="match status" value="1"/>
</dbReference>
<evidence type="ECO:0000313" key="11">
    <source>
        <dbReference type="Proteomes" id="UP000543642"/>
    </source>
</evidence>
<evidence type="ECO:0000256" key="8">
    <source>
        <dbReference type="SAM" id="SignalP"/>
    </source>
</evidence>
<dbReference type="InterPro" id="IPR050171">
    <property type="entry name" value="MFS_Transporters"/>
</dbReference>
<feature type="transmembrane region" description="Helical" evidence="7">
    <location>
        <begin position="156"/>
        <end position="177"/>
    </location>
</feature>
<dbReference type="GO" id="GO:0022857">
    <property type="term" value="F:transmembrane transporter activity"/>
    <property type="evidence" value="ECO:0007669"/>
    <property type="project" value="InterPro"/>
</dbReference>
<dbReference type="SUPFAM" id="SSF103473">
    <property type="entry name" value="MFS general substrate transporter"/>
    <property type="match status" value="1"/>
</dbReference>
<dbReference type="PANTHER" id="PTHR23517:SF3">
    <property type="entry name" value="INTEGRAL MEMBRANE TRANSPORT PROTEIN"/>
    <property type="match status" value="1"/>
</dbReference>
<dbReference type="InterPro" id="IPR020846">
    <property type="entry name" value="MFS_dom"/>
</dbReference>
<keyword evidence="11" id="KW-1185">Reference proteome</keyword>
<feature type="domain" description="Major facilitator superfamily (MFS) profile" evidence="9">
    <location>
        <begin position="1"/>
        <end position="383"/>
    </location>
</feature>
<sequence length="385" mass="41341">MKKMFGILCSCTAIMSYLAISPVIADIANAFPGANVSAVQMIITLPSLMSLIFSLLAGRLAKRFYKKTLIIISLCAILIGGMLPVFFHESLVFLLICSGIIGVGVGGMLTLTPAIICDYYTGEDRNRMMGFQSAAISGGAMVFSLIGGWLSNWGWSRAYLALLLLVPCLFAVILLMPKGIIEQEPEGENRQNHKQRRHLSSFIWFISIIGFVYYICQNTYNTNVSLFVEEAGLGTAQTTSIATSVYTFSGIFAGILLQPMMKIMKKYTMIFAIFISGLGLLFAYLAGSMPLVVLGGFLCGFGFSTFTPAGTCLVSDHATLSQRSMSIAIFSTFTNVGSSLSPIIINAVMGAAGIPGVRSKFIVTTIGLVIVLVITGLGCATEKEN</sequence>
<feature type="transmembrane region" description="Helical" evidence="7">
    <location>
        <begin position="327"/>
        <end position="349"/>
    </location>
</feature>
<feature type="chain" id="PRO_5039328994" evidence="8">
    <location>
        <begin position="26"/>
        <end position="385"/>
    </location>
</feature>
<name>A0A7W8HAY4_9FIRM</name>
<comment type="caution">
    <text evidence="10">The sequence shown here is derived from an EMBL/GenBank/DDBJ whole genome shotgun (WGS) entry which is preliminary data.</text>
</comment>
<accession>A0A7W8HAY4</accession>